<organism evidence="3 4">
    <name type="scientific">Formimonas warabiya</name>
    <dbReference type="NCBI Taxonomy" id="1761012"/>
    <lineage>
        <taxon>Bacteria</taxon>
        <taxon>Bacillati</taxon>
        <taxon>Bacillota</taxon>
        <taxon>Clostridia</taxon>
        <taxon>Eubacteriales</taxon>
        <taxon>Peptococcaceae</taxon>
        <taxon>Candidatus Formimonas</taxon>
    </lineage>
</organism>
<dbReference type="KEGG" id="fwa:DCMF_08365"/>
<dbReference type="InterPro" id="IPR045584">
    <property type="entry name" value="Pilin-like"/>
</dbReference>
<gene>
    <name evidence="3" type="ORF">DCMF_08365</name>
</gene>
<evidence type="ECO:0000256" key="1">
    <source>
        <dbReference type="SAM" id="MobiDB-lite"/>
    </source>
</evidence>
<dbReference type="SUPFAM" id="SSF54523">
    <property type="entry name" value="Pili subunits"/>
    <property type="match status" value="1"/>
</dbReference>
<reference evidence="3 4" key="1">
    <citation type="submission" date="2016-10" db="EMBL/GenBank/DDBJ databases">
        <title>Complete Genome Sequence of Peptococcaceae strain DCMF.</title>
        <authorList>
            <person name="Edwards R.J."/>
            <person name="Holland S.I."/>
            <person name="Deshpande N.P."/>
            <person name="Wong Y.K."/>
            <person name="Ertan H."/>
            <person name="Manefield M."/>
            <person name="Russell T.L."/>
            <person name="Lee M.J."/>
        </authorList>
    </citation>
    <scope>NUCLEOTIDE SEQUENCE [LARGE SCALE GENOMIC DNA]</scope>
    <source>
        <strain evidence="3 4">DCMF</strain>
    </source>
</reference>
<feature type="transmembrane region" description="Helical" evidence="2">
    <location>
        <begin position="12"/>
        <end position="35"/>
    </location>
</feature>
<sequence length="628" mass="70349">MTRVRDWSNQGFTLLEIIIVLGVMSLFLLMTVPAAGRLEEMQRVKDTRNRLDEIRTAMIGHDAFDANGYRIVGGYAGDMGALPELYTSVWDMVFEAWEWVSLNEEDFENSTAFEIAFENKFGLPENEYFAAGRGQPRGLWKKVVSKKASDPDQQENSEQPVELGDRWRGPYLSDPKDELPDNVGGLRWTPGPVLDSEIRENREYEMRQTEGKLADAWGRALSFYYVNAGGNYTAQGVAGVTVYIVSEGPDRKSTQPAHDESLDHNRDNVILKISPREWTDDARVDQTEQQLEKIREALLGKDAYYDAAGRPLYGGYIQDHGAWPDLFRWKKESNAASEEESEEEPEEESNGESNWYLVDEENEEDKFTLGDDVYLGGQPRGLWTGQPGVKVIDNGDGTASEEEYTLEPWKNPLLGEDDSRCIGFGWRGPYVAPPSGTGKAETLKDAWGTPFRFLFLVSRGGMEIPDQDPGEALTVTSAGPDGAFDTGDDLPGVEIRRSDWDVRETMTLFVKLVNNTGEPLELSAGDNMAIRFHPGNGLEEIKAVSVVGEVYSNPTEAELYNQYHLTFLRGCAGYRLAEVWQQYPLDPENPENPPRGKRMAFSGVYLDGQGRLAPGEDESRPVILTINK</sequence>
<feature type="compositionally biased region" description="Acidic residues" evidence="1">
    <location>
        <begin position="337"/>
        <end position="350"/>
    </location>
</feature>
<keyword evidence="4" id="KW-1185">Reference proteome</keyword>
<feature type="region of interest" description="Disordered" evidence="1">
    <location>
        <begin position="249"/>
        <end position="268"/>
    </location>
</feature>
<evidence type="ECO:0008006" key="5">
    <source>
        <dbReference type="Google" id="ProtNLM"/>
    </source>
</evidence>
<keyword evidence="2" id="KW-0472">Membrane</keyword>
<name>A0A3G1KQQ1_FORW1</name>
<dbReference type="NCBIfam" id="TIGR02532">
    <property type="entry name" value="IV_pilin_GFxxxE"/>
    <property type="match status" value="1"/>
</dbReference>
<feature type="region of interest" description="Disordered" evidence="1">
    <location>
        <begin position="333"/>
        <end position="354"/>
    </location>
</feature>
<accession>A0A3G1KQQ1</accession>
<keyword evidence="2" id="KW-1133">Transmembrane helix</keyword>
<evidence type="ECO:0000256" key="2">
    <source>
        <dbReference type="SAM" id="Phobius"/>
    </source>
</evidence>
<protein>
    <recommendedName>
        <fullName evidence="5">Prepilin-type N-terminal cleavage/methylation domain-containing protein</fullName>
    </recommendedName>
</protein>
<dbReference type="InterPro" id="IPR012902">
    <property type="entry name" value="N_methyl_site"/>
</dbReference>
<evidence type="ECO:0000313" key="4">
    <source>
        <dbReference type="Proteomes" id="UP000323521"/>
    </source>
</evidence>
<feature type="compositionally biased region" description="Basic and acidic residues" evidence="1">
    <location>
        <begin position="163"/>
        <end position="179"/>
    </location>
</feature>
<dbReference type="EMBL" id="CP017634">
    <property type="protein sequence ID" value="ATW24784.1"/>
    <property type="molecule type" value="Genomic_DNA"/>
</dbReference>
<feature type="region of interest" description="Disordered" evidence="1">
    <location>
        <begin position="142"/>
        <end position="194"/>
    </location>
</feature>
<dbReference type="Proteomes" id="UP000323521">
    <property type="component" value="Chromosome"/>
</dbReference>
<evidence type="ECO:0000313" key="3">
    <source>
        <dbReference type="EMBL" id="ATW24784.1"/>
    </source>
</evidence>
<dbReference type="PROSITE" id="PS00409">
    <property type="entry name" value="PROKAR_NTER_METHYL"/>
    <property type="match status" value="1"/>
</dbReference>
<keyword evidence="2" id="KW-0812">Transmembrane</keyword>
<dbReference type="RefSeq" id="WP_214659194.1">
    <property type="nucleotide sequence ID" value="NZ_CP017634.1"/>
</dbReference>
<dbReference type="AlphaFoldDB" id="A0A3G1KQQ1"/>
<proteinExistence type="predicted"/>